<keyword evidence="2" id="KW-1133">Transmembrane helix</keyword>
<accession>A0AAW1HAW0</accession>
<dbReference type="PANTHER" id="PTHR34964:SF1">
    <property type="entry name" value="MEMBRANE LIPOPROTEIN"/>
    <property type="match status" value="1"/>
</dbReference>
<dbReference type="PANTHER" id="PTHR34964">
    <property type="entry name" value="MEMBRANE LIPOPROTEIN-RELATED"/>
    <property type="match status" value="1"/>
</dbReference>
<proteinExistence type="predicted"/>
<feature type="transmembrane region" description="Helical" evidence="2">
    <location>
        <begin position="47"/>
        <end position="71"/>
    </location>
</feature>
<evidence type="ECO:0000313" key="4">
    <source>
        <dbReference type="Proteomes" id="UP001443914"/>
    </source>
</evidence>
<dbReference type="Proteomes" id="UP001443914">
    <property type="component" value="Unassembled WGS sequence"/>
</dbReference>
<feature type="compositionally biased region" description="Low complexity" evidence="1">
    <location>
        <begin position="122"/>
        <end position="139"/>
    </location>
</feature>
<feature type="region of interest" description="Disordered" evidence="1">
    <location>
        <begin position="117"/>
        <end position="208"/>
    </location>
</feature>
<feature type="transmembrane region" description="Helical" evidence="2">
    <location>
        <begin position="12"/>
        <end position="35"/>
    </location>
</feature>
<keyword evidence="4" id="KW-1185">Reference proteome</keyword>
<evidence type="ECO:0000313" key="3">
    <source>
        <dbReference type="EMBL" id="KAK9673178.1"/>
    </source>
</evidence>
<organism evidence="3 4">
    <name type="scientific">Saponaria officinalis</name>
    <name type="common">Common soapwort</name>
    <name type="synonym">Lychnis saponaria</name>
    <dbReference type="NCBI Taxonomy" id="3572"/>
    <lineage>
        <taxon>Eukaryota</taxon>
        <taxon>Viridiplantae</taxon>
        <taxon>Streptophyta</taxon>
        <taxon>Embryophyta</taxon>
        <taxon>Tracheophyta</taxon>
        <taxon>Spermatophyta</taxon>
        <taxon>Magnoliopsida</taxon>
        <taxon>eudicotyledons</taxon>
        <taxon>Gunneridae</taxon>
        <taxon>Pentapetalae</taxon>
        <taxon>Caryophyllales</taxon>
        <taxon>Caryophyllaceae</taxon>
        <taxon>Caryophylleae</taxon>
        <taxon>Saponaria</taxon>
    </lineage>
</organism>
<evidence type="ECO:0008006" key="5">
    <source>
        <dbReference type="Google" id="ProtNLM"/>
    </source>
</evidence>
<protein>
    <recommendedName>
        <fullName evidence="5">Membrane lipoprotein</fullName>
    </recommendedName>
</protein>
<feature type="compositionally biased region" description="Low complexity" evidence="1">
    <location>
        <begin position="180"/>
        <end position="194"/>
    </location>
</feature>
<feature type="compositionally biased region" description="Polar residues" evidence="1">
    <location>
        <begin position="167"/>
        <end position="179"/>
    </location>
</feature>
<sequence>MSAPENPKVGGCYIWVISFLLFVFTVSGAAFLLLYVTQPASATTSRYAIIGVSLVFLPWIFWVLTFFYRVLSRCCGFRMICFRPFGYADNDKNAPAMRSNPIGTNAVSIPIENDGLAGNQDRNLGNGNENENENLNGNENRNRNREPTSPRRVHFGGVVILGEDENGNTVENQGSPQALSRSSSSASSSSSSSRHSNESETPLRLSMA</sequence>
<comment type="caution">
    <text evidence="3">The sequence shown here is derived from an EMBL/GenBank/DDBJ whole genome shotgun (WGS) entry which is preliminary data.</text>
</comment>
<evidence type="ECO:0000256" key="1">
    <source>
        <dbReference type="SAM" id="MobiDB-lite"/>
    </source>
</evidence>
<keyword evidence="2" id="KW-0472">Membrane</keyword>
<keyword evidence="2" id="KW-0812">Transmembrane</keyword>
<dbReference type="EMBL" id="JBDFQZ010000012">
    <property type="protein sequence ID" value="KAK9673178.1"/>
    <property type="molecule type" value="Genomic_DNA"/>
</dbReference>
<dbReference type="AlphaFoldDB" id="A0AAW1HAW0"/>
<name>A0AAW1HAW0_SAPOF</name>
<feature type="compositionally biased region" description="Basic and acidic residues" evidence="1">
    <location>
        <begin position="140"/>
        <end position="149"/>
    </location>
</feature>
<gene>
    <name evidence="3" type="ORF">RND81_12G151100</name>
</gene>
<evidence type="ECO:0000256" key="2">
    <source>
        <dbReference type="SAM" id="Phobius"/>
    </source>
</evidence>
<reference evidence="3" key="1">
    <citation type="submission" date="2024-03" db="EMBL/GenBank/DDBJ databases">
        <title>WGS assembly of Saponaria officinalis var. Norfolk2.</title>
        <authorList>
            <person name="Jenkins J."/>
            <person name="Shu S."/>
            <person name="Grimwood J."/>
            <person name="Barry K."/>
            <person name="Goodstein D."/>
            <person name="Schmutz J."/>
            <person name="Leebens-Mack J."/>
            <person name="Osbourn A."/>
        </authorList>
    </citation>
    <scope>NUCLEOTIDE SEQUENCE [LARGE SCALE GENOMIC DNA]</scope>
    <source>
        <strain evidence="3">JIC</strain>
    </source>
</reference>